<gene>
    <name evidence="2" type="ORF">M5K25_008638</name>
</gene>
<feature type="region of interest" description="Disordered" evidence="1">
    <location>
        <begin position="1"/>
        <end position="76"/>
    </location>
</feature>
<dbReference type="Proteomes" id="UP001552299">
    <property type="component" value="Unassembled WGS sequence"/>
</dbReference>
<reference evidence="2 3" key="1">
    <citation type="journal article" date="2024" name="Plant Biotechnol. J.">
        <title>Dendrobium thyrsiflorum genome and its molecular insights into genes involved in important horticultural traits.</title>
        <authorList>
            <person name="Chen B."/>
            <person name="Wang J.Y."/>
            <person name="Zheng P.J."/>
            <person name="Li K.L."/>
            <person name="Liang Y.M."/>
            <person name="Chen X.F."/>
            <person name="Zhang C."/>
            <person name="Zhao X."/>
            <person name="He X."/>
            <person name="Zhang G.Q."/>
            <person name="Liu Z.J."/>
            <person name="Xu Q."/>
        </authorList>
    </citation>
    <scope>NUCLEOTIDE SEQUENCE [LARGE SCALE GENOMIC DNA]</scope>
    <source>
        <strain evidence="2">GZMU011</strain>
    </source>
</reference>
<dbReference type="EMBL" id="JANQDX010000007">
    <property type="protein sequence ID" value="KAL0921555.1"/>
    <property type="molecule type" value="Genomic_DNA"/>
</dbReference>
<organism evidence="2 3">
    <name type="scientific">Dendrobium thyrsiflorum</name>
    <name type="common">Pinecone-like raceme dendrobium</name>
    <name type="synonym">Orchid</name>
    <dbReference type="NCBI Taxonomy" id="117978"/>
    <lineage>
        <taxon>Eukaryota</taxon>
        <taxon>Viridiplantae</taxon>
        <taxon>Streptophyta</taxon>
        <taxon>Embryophyta</taxon>
        <taxon>Tracheophyta</taxon>
        <taxon>Spermatophyta</taxon>
        <taxon>Magnoliopsida</taxon>
        <taxon>Liliopsida</taxon>
        <taxon>Asparagales</taxon>
        <taxon>Orchidaceae</taxon>
        <taxon>Epidendroideae</taxon>
        <taxon>Malaxideae</taxon>
        <taxon>Dendrobiinae</taxon>
        <taxon>Dendrobium</taxon>
    </lineage>
</organism>
<protein>
    <submittedName>
        <fullName evidence="2">Uncharacterized protein</fullName>
    </submittedName>
</protein>
<accession>A0ABD0V952</accession>
<evidence type="ECO:0000313" key="2">
    <source>
        <dbReference type="EMBL" id="KAL0921555.1"/>
    </source>
</evidence>
<evidence type="ECO:0000313" key="3">
    <source>
        <dbReference type="Proteomes" id="UP001552299"/>
    </source>
</evidence>
<name>A0ABD0V952_DENTH</name>
<comment type="caution">
    <text evidence="2">The sequence shown here is derived from an EMBL/GenBank/DDBJ whole genome shotgun (WGS) entry which is preliminary data.</text>
</comment>
<feature type="compositionally biased region" description="Polar residues" evidence="1">
    <location>
        <begin position="7"/>
        <end position="20"/>
    </location>
</feature>
<dbReference type="AlphaFoldDB" id="A0ABD0V952"/>
<feature type="compositionally biased region" description="Polar residues" evidence="1">
    <location>
        <begin position="53"/>
        <end position="67"/>
    </location>
</feature>
<proteinExistence type="predicted"/>
<keyword evidence="3" id="KW-1185">Reference proteome</keyword>
<feature type="compositionally biased region" description="Low complexity" evidence="1">
    <location>
        <begin position="21"/>
        <end position="32"/>
    </location>
</feature>
<sequence>MERETNPQRSRQKSVGSENSRPGLRPLLPRRPNMNYKINIPSRVGDKGIKMTVNEQAESQREGPTTDANDEATERDILNPTAKSVLRSEVVWATTRANFLDVRVVALGFVPPPWDSCPRRD</sequence>
<evidence type="ECO:0000256" key="1">
    <source>
        <dbReference type="SAM" id="MobiDB-lite"/>
    </source>
</evidence>